<organism evidence="2 3">
    <name type="scientific">Ilex paraguariensis</name>
    <name type="common">yerba mate</name>
    <dbReference type="NCBI Taxonomy" id="185542"/>
    <lineage>
        <taxon>Eukaryota</taxon>
        <taxon>Viridiplantae</taxon>
        <taxon>Streptophyta</taxon>
        <taxon>Embryophyta</taxon>
        <taxon>Tracheophyta</taxon>
        <taxon>Spermatophyta</taxon>
        <taxon>Magnoliopsida</taxon>
        <taxon>eudicotyledons</taxon>
        <taxon>Gunneridae</taxon>
        <taxon>Pentapetalae</taxon>
        <taxon>asterids</taxon>
        <taxon>campanulids</taxon>
        <taxon>Aquifoliales</taxon>
        <taxon>Aquifoliaceae</taxon>
        <taxon>Ilex</taxon>
    </lineage>
</organism>
<dbReference type="InterPro" id="IPR007789">
    <property type="entry name" value="DUF688"/>
</dbReference>
<feature type="compositionally biased region" description="Basic and acidic residues" evidence="1">
    <location>
        <begin position="89"/>
        <end position="108"/>
    </location>
</feature>
<gene>
    <name evidence="2" type="ORF">ILEXP_LOCUS53362</name>
</gene>
<feature type="compositionally biased region" description="Pro residues" evidence="1">
    <location>
        <begin position="77"/>
        <end position="87"/>
    </location>
</feature>
<proteinExistence type="predicted"/>
<dbReference type="PANTHER" id="PTHR33671">
    <property type="entry name" value="N-METHYLTRANSFERASE, PUTATIVE (DUF688)-RELATED"/>
    <property type="match status" value="1"/>
</dbReference>
<keyword evidence="3" id="KW-1185">Reference proteome</keyword>
<evidence type="ECO:0000256" key="1">
    <source>
        <dbReference type="SAM" id="MobiDB-lite"/>
    </source>
</evidence>
<evidence type="ECO:0000313" key="3">
    <source>
        <dbReference type="Proteomes" id="UP001642360"/>
    </source>
</evidence>
<evidence type="ECO:0000313" key="2">
    <source>
        <dbReference type="EMBL" id="CAK9183122.1"/>
    </source>
</evidence>
<dbReference type="PANTHER" id="PTHR33671:SF1">
    <property type="entry name" value="DUF688 FAMILY PROTEIN"/>
    <property type="match status" value="1"/>
</dbReference>
<reference evidence="2 3" key="1">
    <citation type="submission" date="2024-02" db="EMBL/GenBank/DDBJ databases">
        <authorList>
            <person name="Vignale AGUSTIN F."/>
            <person name="Sosa J E."/>
            <person name="Modenutti C."/>
        </authorList>
    </citation>
    <scope>NUCLEOTIDE SEQUENCE [LARGE SCALE GENOMIC DNA]</scope>
</reference>
<dbReference type="Pfam" id="PF05097">
    <property type="entry name" value="DUF688"/>
    <property type="match status" value="1"/>
</dbReference>
<dbReference type="AlphaFoldDB" id="A0ABC8UPX2"/>
<protein>
    <submittedName>
        <fullName evidence="2">Uncharacterized protein</fullName>
    </submittedName>
</protein>
<feature type="region of interest" description="Disordered" evidence="1">
    <location>
        <begin position="29"/>
        <end position="123"/>
    </location>
</feature>
<sequence>MKIKEEEEEEAMDMRFPRKLDFNAPFLSTRRPNCVTIGDMSNSNTQSARRDGSSRVPFSWEQIPGKPKETDTNDTVVPPPKLPPGRWHPPKEATSEENGESDRGHQDDGCGDIDDNDNDDVFTDANEKFSLSDVGAETTDKDNVLRAANLHIESWCSQKKPNFMIQRFIPDAKALAASSALTFSKNVNKKLPISCTVAEGCVSRAVRQSYSSPKGCGLDIFFPWRIKHTRPCGVKSPIRATSLNAVKPQWGTKPKRSRE</sequence>
<dbReference type="EMBL" id="CAUOFW020008514">
    <property type="protein sequence ID" value="CAK9183122.1"/>
    <property type="molecule type" value="Genomic_DNA"/>
</dbReference>
<feature type="compositionally biased region" description="Acidic residues" evidence="1">
    <location>
        <begin position="109"/>
        <end position="122"/>
    </location>
</feature>
<name>A0ABC8UPX2_9AQUA</name>
<dbReference type="Proteomes" id="UP001642360">
    <property type="component" value="Unassembled WGS sequence"/>
</dbReference>
<accession>A0ABC8UPX2</accession>
<comment type="caution">
    <text evidence="2">The sequence shown here is derived from an EMBL/GenBank/DDBJ whole genome shotgun (WGS) entry which is preliminary data.</text>
</comment>